<evidence type="ECO:0000313" key="1">
    <source>
        <dbReference type="EMBL" id="CAI9962326.1"/>
    </source>
</evidence>
<comment type="caution">
    <text evidence="1">The sequence shown here is derived from an EMBL/GenBank/DDBJ whole genome shotgun (WGS) entry which is preliminary data.</text>
</comment>
<evidence type="ECO:0000313" key="3">
    <source>
        <dbReference type="Proteomes" id="UP001642409"/>
    </source>
</evidence>
<gene>
    <name evidence="2" type="ORF">HINF_LOCUS4055</name>
    <name evidence="1" type="ORF">HINF_LOCUS49971</name>
</gene>
<keyword evidence="3" id="KW-1185">Reference proteome</keyword>
<dbReference type="Proteomes" id="UP001642409">
    <property type="component" value="Unassembled WGS sequence"/>
</dbReference>
<evidence type="ECO:0000313" key="2">
    <source>
        <dbReference type="EMBL" id="CAL5976916.1"/>
    </source>
</evidence>
<proteinExistence type="predicted"/>
<reference evidence="2 3" key="2">
    <citation type="submission" date="2024-07" db="EMBL/GenBank/DDBJ databases">
        <authorList>
            <person name="Akdeniz Z."/>
        </authorList>
    </citation>
    <scope>NUCLEOTIDE SEQUENCE [LARGE SCALE GENOMIC DNA]</scope>
</reference>
<sequence>MYSEPLISSFDCVNTDELFYTSLLYTFYTFFKLTFLPMKTLPTITTTIKTGMRTDNRIVCVLDFQFNNSYPNLLGTSEFVRIISAKLLFQRICLANSSNSNQNNQNPNQLRI</sequence>
<dbReference type="AlphaFoldDB" id="A0AA86QMF4"/>
<dbReference type="EMBL" id="CAXDID020000007">
    <property type="protein sequence ID" value="CAL5976916.1"/>
    <property type="molecule type" value="Genomic_DNA"/>
</dbReference>
<dbReference type="EMBL" id="CATOUU010000952">
    <property type="protein sequence ID" value="CAI9962326.1"/>
    <property type="molecule type" value="Genomic_DNA"/>
</dbReference>
<organism evidence="1">
    <name type="scientific">Hexamita inflata</name>
    <dbReference type="NCBI Taxonomy" id="28002"/>
    <lineage>
        <taxon>Eukaryota</taxon>
        <taxon>Metamonada</taxon>
        <taxon>Diplomonadida</taxon>
        <taxon>Hexamitidae</taxon>
        <taxon>Hexamitinae</taxon>
        <taxon>Hexamita</taxon>
    </lineage>
</organism>
<name>A0AA86QMF4_9EUKA</name>
<accession>A0AA86QMF4</accession>
<protein>
    <submittedName>
        <fullName evidence="2">Hypothetical_protein</fullName>
    </submittedName>
</protein>
<reference evidence="1" key="1">
    <citation type="submission" date="2023-06" db="EMBL/GenBank/DDBJ databases">
        <authorList>
            <person name="Kurt Z."/>
        </authorList>
    </citation>
    <scope>NUCLEOTIDE SEQUENCE</scope>
</reference>